<gene>
    <name evidence="1" type="ORF">OVA965_LOCUS19573</name>
    <name evidence="2" type="ORF">TMI583_LOCUS19659</name>
</gene>
<evidence type="ECO:0000313" key="2">
    <source>
        <dbReference type="EMBL" id="CAF3871498.1"/>
    </source>
</evidence>
<proteinExistence type="predicted"/>
<comment type="caution">
    <text evidence="1">The sequence shown here is derived from an EMBL/GenBank/DDBJ whole genome shotgun (WGS) entry which is preliminary data.</text>
</comment>
<accession>A0A8S2EA01</accession>
<name>A0A8S2EA01_9BILA</name>
<dbReference type="EMBL" id="CAJOBA010011617">
    <property type="protein sequence ID" value="CAF3871498.1"/>
    <property type="molecule type" value="Genomic_DNA"/>
</dbReference>
<dbReference type="Proteomes" id="UP000677228">
    <property type="component" value="Unassembled WGS sequence"/>
</dbReference>
<organism evidence="1 3">
    <name type="scientific">Didymodactylos carnosus</name>
    <dbReference type="NCBI Taxonomy" id="1234261"/>
    <lineage>
        <taxon>Eukaryota</taxon>
        <taxon>Metazoa</taxon>
        <taxon>Spiralia</taxon>
        <taxon>Gnathifera</taxon>
        <taxon>Rotifera</taxon>
        <taxon>Eurotatoria</taxon>
        <taxon>Bdelloidea</taxon>
        <taxon>Philodinida</taxon>
        <taxon>Philodinidae</taxon>
        <taxon>Didymodactylos</taxon>
    </lineage>
</organism>
<evidence type="ECO:0000313" key="1">
    <source>
        <dbReference type="EMBL" id="CAF1106962.1"/>
    </source>
</evidence>
<protein>
    <submittedName>
        <fullName evidence="1">Uncharacterized protein</fullName>
    </submittedName>
</protein>
<dbReference type="AlphaFoldDB" id="A0A8S2EA01"/>
<reference evidence="1" key="1">
    <citation type="submission" date="2021-02" db="EMBL/GenBank/DDBJ databases">
        <authorList>
            <person name="Nowell W R."/>
        </authorList>
    </citation>
    <scope>NUCLEOTIDE SEQUENCE</scope>
</reference>
<sequence>MLCGVRCTLMESFDTPSLGFDWFSLFCSMIVINMSRPPVPRPSGLRPPGSSLFNRHLANVLETPMESQVLQFPASASAVYQAYGSGKQNRFIRPNIQQEYSRLMQSGRPQGRRQAGLVAGNQYMQPHTQTNQRENTRCRPPIVQPLKQQNVQSSRQTMLQASRQSNLVRQVPITPGSRASNIALPRRILARALHQENYENSNTENRLPNNYSIKQACEFYGYDYDALVQDKKRIKYTGAGLIVMEQTEVDEALLKGIDVKFGLYYYKYVRMPGEELPDNIFSRLTVPVRIDQTEHAAAQRLSIMPRSSRAQRQTTRFLDCFKDKTNPVVPGTETELAPASLASIPSESIPILSSHIVSHYPRSPTVIGINEEASRSPSFRYSKRITSTSALSRMNNNHTAMKRSQTQLLEINEQEFVRDEKIKRIRTKWDLFYQRAKSYLDKIENVADNTLEQNLLDIKLNLFATLTENIDVLLKNGEI</sequence>
<evidence type="ECO:0000313" key="3">
    <source>
        <dbReference type="Proteomes" id="UP000677228"/>
    </source>
</evidence>
<dbReference type="EMBL" id="CAJNOK010010126">
    <property type="protein sequence ID" value="CAF1106962.1"/>
    <property type="molecule type" value="Genomic_DNA"/>
</dbReference>
<dbReference type="Proteomes" id="UP000682733">
    <property type="component" value="Unassembled WGS sequence"/>
</dbReference>